<keyword evidence="15" id="KW-1185">Reference proteome</keyword>
<sequence length="663" mass="73596">MSDRKRLEELHLLLTEHSHLYYVLDEPQISDGEYDRLFQEMLKIEEAHPDWVTSDSPSQRIGGAVLDKFEQVQHRLPMLSLENAFADRDLYAFEDRLLRFLLTDVRPGYMTEPKLDGLAVELVYEYGLFVQGSTRGDGSTGEDISAQLRTVTSIPLRLRQTDIPRLEVRGEVFMDRTGLAKLNQQRAEDGEPLFANPRNAAAGSLRQLDPKITAKRPLRFYVYAVADPADTDCKTQQELLQFLGSLGFPVSDLICFCPDIKTVIKRFAELSTLRHDLAYEIDGMVVKVNDFALQERLGAKARAPRWAIACKFPAIQATTKIVKVDFQVGRTGAVTPVAILDPVDVGGVMVSRATLHNADEILRKDLRIGDTVLIQRAGDVIPEIVKPVLEKRDKDAEPIIIPQNCPVCSHLLVKPKGEAVTRCVNPHCPAQRLRSIIHFCSKAGLDIEGLGKKSVEQLFDLQLIKDLPDIFKLQKADLEVLDGWGEKSADNALSGIEAAKKPVLSQFLAALGIRYVGEVTAGLLESTFLSLERLLTVTREELLEVDGLGEQAASSIADYFSDPSVREMMNAFHDAGVQPQVLVQREENLLLTGEVLLFTGSLKKLSRTEAKKLVKDHGGQIASGITKKLTCLVVGEKPGSKLKKAQEKGIRILTEDEFVAMLS</sequence>
<feature type="binding site" evidence="11">
    <location>
        <position position="405"/>
    </location>
    <ligand>
        <name>Zn(2+)</name>
        <dbReference type="ChEBI" id="CHEBI:29105"/>
    </ligand>
</feature>
<dbReference type="Gene3D" id="1.10.287.610">
    <property type="entry name" value="Helix hairpin bin"/>
    <property type="match status" value="1"/>
</dbReference>
<dbReference type="Pfam" id="PF03119">
    <property type="entry name" value="DNA_ligase_ZBD"/>
    <property type="match status" value="1"/>
</dbReference>
<keyword evidence="5 11" id="KW-0227">DNA damage</keyword>
<comment type="similarity">
    <text evidence="11">Belongs to the NAD-dependent DNA ligase family. LigA subfamily.</text>
</comment>
<dbReference type="Gene3D" id="3.40.50.10190">
    <property type="entry name" value="BRCT domain"/>
    <property type="match status" value="1"/>
</dbReference>
<dbReference type="InterPro" id="IPR033136">
    <property type="entry name" value="DNA_ligase_CS"/>
</dbReference>
<feature type="binding site" evidence="11">
    <location>
        <position position="112"/>
    </location>
    <ligand>
        <name>NAD(+)</name>
        <dbReference type="ChEBI" id="CHEBI:57540"/>
    </ligand>
</feature>
<dbReference type="InterPro" id="IPR001357">
    <property type="entry name" value="BRCT_dom"/>
</dbReference>
<dbReference type="InterPro" id="IPR013839">
    <property type="entry name" value="DNAligase_adenylation"/>
</dbReference>
<comment type="caution">
    <text evidence="14">The sequence shown here is derived from an EMBL/GenBank/DDBJ whole genome shotgun (WGS) entry which is preliminary data.</text>
</comment>
<evidence type="ECO:0000313" key="15">
    <source>
        <dbReference type="Proteomes" id="UP000717534"/>
    </source>
</evidence>
<dbReference type="Pfam" id="PF03120">
    <property type="entry name" value="OB_DNA_ligase"/>
    <property type="match status" value="1"/>
</dbReference>
<feature type="binding site" evidence="11">
    <location>
        <position position="171"/>
    </location>
    <ligand>
        <name>NAD(+)</name>
        <dbReference type="ChEBI" id="CHEBI:57540"/>
    </ligand>
</feature>
<dbReference type="InterPro" id="IPR041663">
    <property type="entry name" value="DisA/LigA_HHH"/>
</dbReference>
<dbReference type="HAMAP" id="MF_01588">
    <property type="entry name" value="DNA_ligase_A"/>
    <property type="match status" value="1"/>
</dbReference>
<organism evidence="14 15">
    <name type="scientific">Desulfotalea psychrophila</name>
    <dbReference type="NCBI Taxonomy" id="84980"/>
    <lineage>
        <taxon>Bacteria</taxon>
        <taxon>Pseudomonadati</taxon>
        <taxon>Thermodesulfobacteriota</taxon>
        <taxon>Desulfobulbia</taxon>
        <taxon>Desulfobulbales</taxon>
        <taxon>Desulfocapsaceae</taxon>
        <taxon>Desulfotalea</taxon>
    </lineage>
</organism>
<evidence type="ECO:0000256" key="3">
    <source>
        <dbReference type="ARBA" id="ARBA00022705"/>
    </source>
</evidence>
<dbReference type="SUPFAM" id="SSF47781">
    <property type="entry name" value="RuvA domain 2-like"/>
    <property type="match status" value="1"/>
</dbReference>
<evidence type="ECO:0000256" key="10">
    <source>
        <dbReference type="ARBA" id="ARBA00034005"/>
    </source>
</evidence>
<dbReference type="SMART" id="SM00292">
    <property type="entry name" value="BRCT"/>
    <property type="match status" value="1"/>
</dbReference>
<feature type="binding site" evidence="11">
    <location>
        <begin position="80"/>
        <end position="81"/>
    </location>
    <ligand>
        <name>NAD(+)</name>
        <dbReference type="ChEBI" id="CHEBI:57540"/>
    </ligand>
</feature>
<dbReference type="PANTHER" id="PTHR23389:SF9">
    <property type="entry name" value="DNA LIGASE"/>
    <property type="match status" value="1"/>
</dbReference>
<evidence type="ECO:0000259" key="13">
    <source>
        <dbReference type="PROSITE" id="PS50172"/>
    </source>
</evidence>
<feature type="binding site" evidence="11">
    <location>
        <position position="423"/>
    </location>
    <ligand>
        <name>Zn(2+)</name>
        <dbReference type="ChEBI" id="CHEBI:29105"/>
    </ligand>
</feature>
<dbReference type="Pfam" id="PF12826">
    <property type="entry name" value="HHH_2"/>
    <property type="match status" value="1"/>
</dbReference>
<feature type="binding site" evidence="11">
    <location>
        <position position="135"/>
    </location>
    <ligand>
        <name>NAD(+)</name>
        <dbReference type="ChEBI" id="CHEBI:57540"/>
    </ligand>
</feature>
<dbReference type="Pfam" id="PF00533">
    <property type="entry name" value="BRCT"/>
    <property type="match status" value="1"/>
</dbReference>
<reference evidence="14 15" key="1">
    <citation type="submission" date="2021-02" db="EMBL/GenBank/DDBJ databases">
        <title>Activity-based single-cell genomes from oceanic crustal fluid captures similar information to metagenomic and metatranscriptomic surveys with orders of magnitude less sampling.</title>
        <authorList>
            <person name="D'Angelo T.S."/>
            <person name="Orcutt B.N."/>
        </authorList>
    </citation>
    <scope>NUCLEOTIDE SEQUENCE [LARGE SCALE GENOMIC DNA]</scope>
    <source>
        <strain evidence="14">AH-315-G02</strain>
    </source>
</reference>
<evidence type="ECO:0000256" key="4">
    <source>
        <dbReference type="ARBA" id="ARBA00022723"/>
    </source>
</evidence>
<keyword evidence="4 11" id="KW-0479">Metal-binding</keyword>
<keyword evidence="3 11" id="KW-0235">DNA replication</keyword>
<dbReference type="InterPro" id="IPR010994">
    <property type="entry name" value="RuvA_2-like"/>
</dbReference>
<keyword evidence="7 11" id="KW-0460">Magnesium</keyword>
<accession>A0ABS3AVF2</accession>
<evidence type="ECO:0000256" key="5">
    <source>
        <dbReference type="ARBA" id="ARBA00022763"/>
    </source>
</evidence>
<evidence type="ECO:0000256" key="8">
    <source>
        <dbReference type="ARBA" id="ARBA00023027"/>
    </source>
</evidence>
<keyword evidence="8 11" id="KW-0520">NAD</keyword>
<dbReference type="SUPFAM" id="SSF52113">
    <property type="entry name" value="BRCT domain"/>
    <property type="match status" value="1"/>
</dbReference>
<keyword evidence="2 11" id="KW-0436">Ligase</keyword>
<comment type="function">
    <text evidence="1 11">DNA ligase that catalyzes the formation of phosphodiester linkages between 5'-phosphoryl and 3'-hydroxyl groups in double-stranded DNA using NAD as a coenzyme and as the energy source for the reaction. It is essential for DNA replication and repair of damaged DNA.</text>
</comment>
<evidence type="ECO:0000256" key="11">
    <source>
        <dbReference type="HAMAP-Rule" id="MF_01588"/>
    </source>
</evidence>
<feature type="binding site" evidence="11">
    <location>
        <begin position="31"/>
        <end position="35"/>
    </location>
    <ligand>
        <name>NAD(+)</name>
        <dbReference type="ChEBI" id="CHEBI:57540"/>
    </ligand>
</feature>
<dbReference type="Pfam" id="PF01653">
    <property type="entry name" value="DNA_ligase_aden"/>
    <property type="match status" value="1"/>
</dbReference>
<dbReference type="EC" id="6.5.1.2" evidence="11 12"/>
<keyword evidence="11" id="KW-0464">Manganese</keyword>
<dbReference type="Proteomes" id="UP000717534">
    <property type="component" value="Unassembled WGS sequence"/>
</dbReference>
<dbReference type="SUPFAM" id="SSF50249">
    <property type="entry name" value="Nucleic acid-binding proteins"/>
    <property type="match status" value="1"/>
</dbReference>
<dbReference type="PANTHER" id="PTHR23389">
    <property type="entry name" value="CHROMOSOME TRANSMISSION FIDELITY FACTOR 18"/>
    <property type="match status" value="1"/>
</dbReference>
<dbReference type="Gene3D" id="2.40.50.140">
    <property type="entry name" value="Nucleic acid-binding proteins"/>
    <property type="match status" value="1"/>
</dbReference>
<feature type="binding site" evidence="11">
    <location>
        <position position="311"/>
    </location>
    <ligand>
        <name>NAD(+)</name>
        <dbReference type="ChEBI" id="CHEBI:57540"/>
    </ligand>
</feature>
<dbReference type="InterPro" id="IPR013840">
    <property type="entry name" value="DNAligase_N"/>
</dbReference>
<dbReference type="PROSITE" id="PS50172">
    <property type="entry name" value="BRCT"/>
    <property type="match status" value="1"/>
</dbReference>
<feature type="active site" description="N6-AMP-lysine intermediate" evidence="11">
    <location>
        <position position="114"/>
    </location>
</feature>
<dbReference type="CDD" id="cd17748">
    <property type="entry name" value="BRCT_DNA_ligase_like"/>
    <property type="match status" value="1"/>
</dbReference>
<dbReference type="InterPro" id="IPR018239">
    <property type="entry name" value="DNA_ligase_AS"/>
</dbReference>
<feature type="binding site" evidence="11">
    <location>
        <position position="287"/>
    </location>
    <ligand>
        <name>NAD(+)</name>
        <dbReference type="ChEBI" id="CHEBI:57540"/>
    </ligand>
</feature>
<name>A0ABS3AVF2_9BACT</name>
<dbReference type="InterPro" id="IPR036420">
    <property type="entry name" value="BRCT_dom_sf"/>
</dbReference>
<protein>
    <recommendedName>
        <fullName evidence="11 12">DNA ligase</fullName>
        <ecNumber evidence="11 12">6.5.1.2</ecNumber>
    </recommendedName>
    <alternativeName>
        <fullName evidence="11">Polydeoxyribonucleotide synthase [NAD(+)]</fullName>
    </alternativeName>
</protein>
<dbReference type="Gene3D" id="3.30.470.30">
    <property type="entry name" value="DNA ligase/mRNA capping enzyme"/>
    <property type="match status" value="1"/>
</dbReference>
<dbReference type="Gene3D" id="1.10.150.20">
    <property type="entry name" value="5' to 3' exonuclease, C-terminal subdomain"/>
    <property type="match status" value="2"/>
</dbReference>
<dbReference type="PIRSF" id="PIRSF001604">
    <property type="entry name" value="LigA"/>
    <property type="match status" value="1"/>
</dbReference>
<keyword evidence="9 11" id="KW-0234">DNA repair</keyword>
<dbReference type="SUPFAM" id="SSF56091">
    <property type="entry name" value="DNA ligase/mRNA capping enzyme, catalytic domain"/>
    <property type="match status" value="1"/>
</dbReference>
<evidence type="ECO:0000256" key="9">
    <source>
        <dbReference type="ARBA" id="ARBA00023204"/>
    </source>
</evidence>
<feature type="binding site" evidence="11">
    <location>
        <position position="428"/>
    </location>
    <ligand>
        <name>Zn(2+)</name>
        <dbReference type="ChEBI" id="CHEBI:29105"/>
    </ligand>
</feature>
<dbReference type="InterPro" id="IPR012340">
    <property type="entry name" value="NA-bd_OB-fold"/>
</dbReference>
<feature type="binding site" evidence="11">
    <location>
        <position position="408"/>
    </location>
    <ligand>
        <name>Zn(2+)</name>
        <dbReference type="ChEBI" id="CHEBI:29105"/>
    </ligand>
</feature>
<keyword evidence="6 11" id="KW-0862">Zinc</keyword>
<evidence type="ECO:0000256" key="12">
    <source>
        <dbReference type="RuleBase" id="RU000618"/>
    </source>
</evidence>
<dbReference type="SMART" id="SM00532">
    <property type="entry name" value="LIGANc"/>
    <property type="match status" value="1"/>
</dbReference>
<dbReference type="CDD" id="cd00114">
    <property type="entry name" value="LIGANc"/>
    <property type="match status" value="1"/>
</dbReference>
<comment type="catalytic activity">
    <reaction evidence="10 11 12">
        <text>NAD(+) + (deoxyribonucleotide)n-3'-hydroxyl + 5'-phospho-(deoxyribonucleotide)m = (deoxyribonucleotide)n+m + AMP + beta-nicotinamide D-nucleotide.</text>
        <dbReference type="EC" id="6.5.1.2"/>
    </reaction>
</comment>
<dbReference type="InterPro" id="IPR004150">
    <property type="entry name" value="NAD_DNA_ligase_OB"/>
</dbReference>
<evidence type="ECO:0000256" key="7">
    <source>
        <dbReference type="ARBA" id="ARBA00022842"/>
    </source>
</evidence>
<feature type="domain" description="BRCT" evidence="13">
    <location>
        <begin position="586"/>
        <end position="663"/>
    </location>
</feature>
<proteinExistence type="inferred from homology"/>
<dbReference type="Gene3D" id="6.20.10.30">
    <property type="match status" value="1"/>
</dbReference>
<evidence type="ECO:0000313" key="14">
    <source>
        <dbReference type="EMBL" id="MBN4068748.1"/>
    </source>
</evidence>
<dbReference type="GO" id="GO:0003911">
    <property type="term" value="F:DNA ligase (NAD+) activity"/>
    <property type="evidence" value="ECO:0007669"/>
    <property type="project" value="UniProtKB-EC"/>
</dbReference>
<gene>
    <name evidence="11 14" type="primary">ligA</name>
    <name evidence="14" type="ORF">JYU06_04440</name>
</gene>
<evidence type="ECO:0000256" key="1">
    <source>
        <dbReference type="ARBA" id="ARBA00004067"/>
    </source>
</evidence>
<dbReference type="NCBIfam" id="NF005932">
    <property type="entry name" value="PRK07956.1"/>
    <property type="match status" value="1"/>
</dbReference>
<evidence type="ECO:0000256" key="2">
    <source>
        <dbReference type="ARBA" id="ARBA00022598"/>
    </source>
</evidence>
<dbReference type="PROSITE" id="PS01056">
    <property type="entry name" value="DNA_LIGASE_N2"/>
    <property type="match status" value="1"/>
</dbReference>
<dbReference type="NCBIfam" id="TIGR00575">
    <property type="entry name" value="dnlj"/>
    <property type="match status" value="1"/>
</dbReference>
<dbReference type="EMBL" id="JAFITO010000047">
    <property type="protein sequence ID" value="MBN4068748.1"/>
    <property type="molecule type" value="Genomic_DNA"/>
</dbReference>
<comment type="cofactor">
    <cofactor evidence="11">
        <name>Mg(2+)</name>
        <dbReference type="ChEBI" id="CHEBI:18420"/>
    </cofactor>
    <cofactor evidence="11">
        <name>Mn(2+)</name>
        <dbReference type="ChEBI" id="CHEBI:29035"/>
    </cofactor>
</comment>
<evidence type="ECO:0000256" key="6">
    <source>
        <dbReference type="ARBA" id="ARBA00022833"/>
    </source>
</evidence>
<dbReference type="InterPro" id="IPR004149">
    <property type="entry name" value="Znf_DNAligase_C4"/>
</dbReference>
<dbReference type="Pfam" id="PF22745">
    <property type="entry name" value="Nlig-Ia"/>
    <property type="match status" value="1"/>
</dbReference>
<dbReference type="InterPro" id="IPR001679">
    <property type="entry name" value="DNA_ligase"/>
</dbReference>
<dbReference type="PROSITE" id="PS01055">
    <property type="entry name" value="DNA_LIGASE_N1"/>
    <property type="match status" value="1"/>
</dbReference>